<dbReference type="InterPro" id="IPR007402">
    <property type="entry name" value="DUF455"/>
</dbReference>
<evidence type="ECO:0000313" key="2">
    <source>
        <dbReference type="Proteomes" id="UP000249260"/>
    </source>
</evidence>
<evidence type="ECO:0008006" key="3">
    <source>
        <dbReference type="Google" id="ProtNLM"/>
    </source>
</evidence>
<sequence length="448" mass="51476">MNDRRNKTIITHQRGRFLSPEDTAKRLTELFWEEFELSRAAFGWLPAMEDFETKGALSRFGYLHNGHAKLLSERVAELPGPSLERQLSPVHVREAYERAFSAPSEAAFFQGYAVVLGKLYETYDRLQYRLDPILDAPTLDTLRYILKDRMEMLRYANDKTFFAGADDPLLAEQLIVWRSYVEQLWNALEAAAKSGTPGAVEWPAIPNYETAGPLPSVSAWDEERFPIYEFNDAYKTSYSDPSMSPLNDSIKQMHYINATEMGAAETLCYLYYGVQQMPLTFYFDLARHLWDEVRHCQMGVRRLQQLGYKTSQFKYFKGSPGRGLQDLAAEWFPDMYAGLTMVAEPCSFIKKRKSAAGFREYGDELSAIQCEFDMADERMHVDFGKKWGPELYKQINHLITAAEMSERARLRRIEQLGAAATEEEAKEIARNFPGFCGLSTTELNYGKY</sequence>
<reference evidence="1 2" key="1">
    <citation type="submission" date="2018-06" db="EMBL/GenBank/DDBJ databases">
        <title>Paenibacillus montanisoli sp. nov., isolated from mountain area soil.</title>
        <authorList>
            <person name="Wu M."/>
        </authorList>
    </citation>
    <scope>NUCLEOTIDE SEQUENCE [LARGE SCALE GENOMIC DNA]</scope>
    <source>
        <strain evidence="1 2">RA17</strain>
    </source>
</reference>
<dbReference type="AlphaFoldDB" id="A0A328U4Q7"/>
<dbReference type="Proteomes" id="UP000249260">
    <property type="component" value="Unassembled WGS sequence"/>
</dbReference>
<dbReference type="Pfam" id="PF04305">
    <property type="entry name" value="DUF455"/>
    <property type="match status" value="1"/>
</dbReference>
<organism evidence="1 2">
    <name type="scientific">Paenibacillus montanisoli</name>
    <dbReference type="NCBI Taxonomy" id="2081970"/>
    <lineage>
        <taxon>Bacteria</taxon>
        <taxon>Bacillati</taxon>
        <taxon>Bacillota</taxon>
        <taxon>Bacilli</taxon>
        <taxon>Bacillales</taxon>
        <taxon>Paenibacillaceae</taxon>
        <taxon>Paenibacillus</taxon>
    </lineage>
</organism>
<name>A0A328U4Q7_9BACL</name>
<protein>
    <recommendedName>
        <fullName evidence="3">DUF455 domain-containing protein</fullName>
    </recommendedName>
</protein>
<accession>A0A328U4Q7</accession>
<dbReference type="EMBL" id="QLUW01000002">
    <property type="protein sequence ID" value="RAP75905.1"/>
    <property type="molecule type" value="Genomic_DNA"/>
</dbReference>
<gene>
    <name evidence="1" type="ORF">DL346_10770</name>
</gene>
<dbReference type="OrthoDB" id="1392385at2"/>
<keyword evidence="2" id="KW-1185">Reference proteome</keyword>
<dbReference type="RefSeq" id="WP_112882130.1">
    <property type="nucleotide sequence ID" value="NZ_QLUW01000002.1"/>
</dbReference>
<comment type="caution">
    <text evidence="1">The sequence shown here is derived from an EMBL/GenBank/DDBJ whole genome shotgun (WGS) entry which is preliminary data.</text>
</comment>
<proteinExistence type="predicted"/>
<evidence type="ECO:0000313" key="1">
    <source>
        <dbReference type="EMBL" id="RAP75905.1"/>
    </source>
</evidence>